<comment type="catalytic activity">
    <reaction evidence="20">
        <text>L-seryl-[protein] + ATP = O-phospho-L-seryl-[protein] + ADP + H(+)</text>
        <dbReference type="Rhea" id="RHEA:17989"/>
        <dbReference type="Rhea" id="RHEA-COMP:9863"/>
        <dbReference type="Rhea" id="RHEA-COMP:11604"/>
        <dbReference type="ChEBI" id="CHEBI:15378"/>
        <dbReference type="ChEBI" id="CHEBI:29999"/>
        <dbReference type="ChEBI" id="CHEBI:30616"/>
        <dbReference type="ChEBI" id="CHEBI:83421"/>
        <dbReference type="ChEBI" id="CHEBI:456216"/>
        <dbReference type="EC" id="2.7.11.1"/>
    </reaction>
</comment>
<evidence type="ECO:0000256" key="20">
    <source>
        <dbReference type="ARBA" id="ARBA00048679"/>
    </source>
</evidence>
<dbReference type="SMART" id="SM00369">
    <property type="entry name" value="LRR_TYP"/>
    <property type="match status" value="8"/>
</dbReference>
<reference evidence="26" key="1">
    <citation type="journal article" date="2017" name="Nat. Commun.">
        <title>The asparagus genome sheds light on the origin and evolution of a young Y chromosome.</title>
        <authorList>
            <person name="Harkess A."/>
            <person name="Zhou J."/>
            <person name="Xu C."/>
            <person name="Bowers J.E."/>
            <person name="Van der Hulst R."/>
            <person name="Ayyampalayam S."/>
            <person name="Mercati F."/>
            <person name="Riccardi P."/>
            <person name="McKain M.R."/>
            <person name="Kakrana A."/>
            <person name="Tang H."/>
            <person name="Ray J."/>
            <person name="Groenendijk J."/>
            <person name="Arikit S."/>
            <person name="Mathioni S.M."/>
            <person name="Nakano M."/>
            <person name="Shan H."/>
            <person name="Telgmann-Rauber A."/>
            <person name="Kanno A."/>
            <person name="Yue Z."/>
            <person name="Chen H."/>
            <person name="Li W."/>
            <person name="Chen Y."/>
            <person name="Xu X."/>
            <person name="Zhang Y."/>
            <person name="Luo S."/>
            <person name="Chen H."/>
            <person name="Gao J."/>
            <person name="Mao Z."/>
            <person name="Pires J.C."/>
            <person name="Luo M."/>
            <person name="Kudrna D."/>
            <person name="Wing R.A."/>
            <person name="Meyers B.C."/>
            <person name="Yi K."/>
            <person name="Kong H."/>
            <person name="Lavrijsen P."/>
            <person name="Sunseri F."/>
            <person name="Falavigna A."/>
            <person name="Ye Y."/>
            <person name="Leebens-Mack J.H."/>
            <person name="Chen G."/>
        </authorList>
    </citation>
    <scope>NUCLEOTIDE SEQUENCE [LARGE SCALE GENOMIC DNA]</scope>
    <source>
        <strain evidence="26">cv. DH0086</strain>
    </source>
</reference>
<keyword evidence="17" id="KW-0675">Receptor</keyword>
<dbReference type="PANTHER" id="PTHR48005">
    <property type="entry name" value="LEUCINE RICH REPEAT KINASE 2"/>
    <property type="match status" value="1"/>
</dbReference>
<evidence type="ECO:0000256" key="7">
    <source>
        <dbReference type="ARBA" id="ARBA00022614"/>
    </source>
</evidence>
<dbReference type="GO" id="GO:0005524">
    <property type="term" value="F:ATP binding"/>
    <property type="evidence" value="ECO:0007669"/>
    <property type="project" value="UniProtKB-UniRule"/>
</dbReference>
<evidence type="ECO:0000256" key="21">
    <source>
        <dbReference type="PROSITE-ProRule" id="PRU10141"/>
    </source>
</evidence>
<comment type="subcellular location">
    <subcellularLocation>
        <location evidence="1">Cell membrane</location>
        <topology evidence="1">Single-pass membrane protein</topology>
    </subcellularLocation>
    <subcellularLocation>
        <location evidence="2">Membrane</location>
        <topology evidence="2">Single-pass type I membrane protein</topology>
    </subcellularLocation>
</comment>
<dbReference type="Gene3D" id="3.30.200.20">
    <property type="entry name" value="Phosphorylase Kinase, domain 1"/>
    <property type="match status" value="1"/>
</dbReference>
<feature type="signal peptide" evidence="23">
    <location>
        <begin position="1"/>
        <end position="25"/>
    </location>
</feature>
<dbReference type="InterPro" id="IPR003591">
    <property type="entry name" value="Leu-rich_rpt_typical-subtyp"/>
</dbReference>
<dbReference type="Gramene" id="ONK77938">
    <property type="protein sequence ID" value="ONK77938"/>
    <property type="gene ID" value="A4U43_C02F12510"/>
</dbReference>
<evidence type="ECO:0000256" key="10">
    <source>
        <dbReference type="ARBA" id="ARBA00022729"/>
    </source>
</evidence>
<feature type="domain" description="Protein kinase" evidence="24">
    <location>
        <begin position="514"/>
        <end position="785"/>
    </location>
</feature>
<dbReference type="InterPro" id="IPR051420">
    <property type="entry name" value="Ser_Thr_Kinases_DiverseReg"/>
</dbReference>
<dbReference type="Gene3D" id="3.80.10.10">
    <property type="entry name" value="Ribonuclease Inhibitor"/>
    <property type="match status" value="2"/>
</dbReference>
<evidence type="ECO:0000256" key="17">
    <source>
        <dbReference type="ARBA" id="ARBA00023170"/>
    </source>
</evidence>
<keyword evidence="13" id="KW-0418">Kinase</keyword>
<evidence type="ECO:0000256" key="12">
    <source>
        <dbReference type="ARBA" id="ARBA00022741"/>
    </source>
</evidence>
<dbReference type="Gene3D" id="1.10.510.10">
    <property type="entry name" value="Transferase(Phosphotransferase) domain 1"/>
    <property type="match status" value="1"/>
</dbReference>
<evidence type="ECO:0000313" key="26">
    <source>
        <dbReference type="Proteomes" id="UP000243459"/>
    </source>
</evidence>
<dbReference type="GO" id="GO:0004674">
    <property type="term" value="F:protein serine/threonine kinase activity"/>
    <property type="evidence" value="ECO:0007669"/>
    <property type="project" value="UniProtKB-KW"/>
</dbReference>
<comment type="catalytic activity">
    <reaction evidence="19">
        <text>L-threonyl-[protein] + ATP = O-phospho-L-threonyl-[protein] + ADP + H(+)</text>
        <dbReference type="Rhea" id="RHEA:46608"/>
        <dbReference type="Rhea" id="RHEA-COMP:11060"/>
        <dbReference type="Rhea" id="RHEA-COMP:11605"/>
        <dbReference type="ChEBI" id="CHEBI:15378"/>
        <dbReference type="ChEBI" id="CHEBI:30013"/>
        <dbReference type="ChEBI" id="CHEBI:30616"/>
        <dbReference type="ChEBI" id="CHEBI:61977"/>
        <dbReference type="ChEBI" id="CHEBI:456216"/>
        <dbReference type="EC" id="2.7.11.1"/>
    </reaction>
</comment>
<keyword evidence="12 21" id="KW-0547">Nucleotide-binding</keyword>
<dbReference type="FunFam" id="3.80.10.10:FF:000095">
    <property type="entry name" value="LRR receptor-like serine/threonine-protein kinase GSO1"/>
    <property type="match status" value="1"/>
</dbReference>
<keyword evidence="8" id="KW-0808">Transferase</keyword>
<organism evidence="25 26">
    <name type="scientific">Asparagus officinalis</name>
    <name type="common">Garden asparagus</name>
    <dbReference type="NCBI Taxonomy" id="4686"/>
    <lineage>
        <taxon>Eukaryota</taxon>
        <taxon>Viridiplantae</taxon>
        <taxon>Streptophyta</taxon>
        <taxon>Embryophyta</taxon>
        <taxon>Tracheophyta</taxon>
        <taxon>Spermatophyta</taxon>
        <taxon>Magnoliopsida</taxon>
        <taxon>Liliopsida</taxon>
        <taxon>Asparagales</taxon>
        <taxon>Asparagaceae</taxon>
        <taxon>Asparagoideae</taxon>
        <taxon>Asparagus</taxon>
    </lineage>
</organism>
<evidence type="ECO:0000256" key="16">
    <source>
        <dbReference type="ARBA" id="ARBA00023136"/>
    </source>
</evidence>
<feature type="transmembrane region" description="Helical" evidence="22">
    <location>
        <begin position="445"/>
        <end position="468"/>
    </location>
</feature>
<evidence type="ECO:0000256" key="19">
    <source>
        <dbReference type="ARBA" id="ARBA00047899"/>
    </source>
</evidence>
<dbReference type="InterPro" id="IPR000719">
    <property type="entry name" value="Prot_kinase_dom"/>
</dbReference>
<keyword evidence="6" id="KW-0597">Phosphoprotein</keyword>
<dbReference type="InterPro" id="IPR001611">
    <property type="entry name" value="Leu-rich_rpt"/>
</dbReference>
<proteinExistence type="inferred from homology"/>
<dbReference type="FunFam" id="3.30.200.20:FF:000309">
    <property type="entry name" value="Leucine-rich repeat receptor protein kinase MSP1"/>
    <property type="match status" value="1"/>
</dbReference>
<evidence type="ECO:0000256" key="2">
    <source>
        <dbReference type="ARBA" id="ARBA00004479"/>
    </source>
</evidence>
<evidence type="ECO:0000256" key="8">
    <source>
        <dbReference type="ARBA" id="ARBA00022679"/>
    </source>
</evidence>
<dbReference type="GO" id="GO:0099402">
    <property type="term" value="P:plant organ development"/>
    <property type="evidence" value="ECO:0007669"/>
    <property type="project" value="UniProtKB-ARBA"/>
</dbReference>
<evidence type="ECO:0000256" key="18">
    <source>
        <dbReference type="ARBA" id="ARBA00023180"/>
    </source>
</evidence>
<dbReference type="InterPro" id="IPR032675">
    <property type="entry name" value="LRR_dom_sf"/>
</dbReference>
<keyword evidence="26" id="KW-1185">Reference proteome</keyword>
<dbReference type="PANTHER" id="PTHR48005:SF70">
    <property type="entry name" value="MDIS1-INTERACTING RECEPTOR LIKE KINASE 2-LIKE"/>
    <property type="match status" value="1"/>
</dbReference>
<evidence type="ECO:0000259" key="24">
    <source>
        <dbReference type="PROSITE" id="PS50011"/>
    </source>
</evidence>
<evidence type="ECO:0000256" key="23">
    <source>
        <dbReference type="SAM" id="SignalP"/>
    </source>
</evidence>
<dbReference type="FunFam" id="1.10.510.10:FF:000445">
    <property type="entry name" value="MDIS1-interacting receptor like kinase 2"/>
    <property type="match status" value="1"/>
</dbReference>
<dbReference type="InterPro" id="IPR008271">
    <property type="entry name" value="Ser/Thr_kinase_AS"/>
</dbReference>
<gene>
    <name evidence="25" type="ORF">A4U43_C02F12510</name>
</gene>
<feature type="binding site" evidence="21">
    <location>
        <position position="542"/>
    </location>
    <ligand>
        <name>ATP</name>
        <dbReference type="ChEBI" id="CHEBI:30616"/>
    </ligand>
</feature>
<evidence type="ECO:0000256" key="14">
    <source>
        <dbReference type="ARBA" id="ARBA00022840"/>
    </source>
</evidence>
<evidence type="ECO:0000256" key="5">
    <source>
        <dbReference type="ARBA" id="ARBA00022527"/>
    </source>
</evidence>
<dbReference type="Proteomes" id="UP000243459">
    <property type="component" value="Chromosome 2"/>
</dbReference>
<keyword evidence="11" id="KW-0677">Repeat</keyword>
<dbReference type="InterPro" id="IPR013210">
    <property type="entry name" value="LRR_N_plant-typ"/>
</dbReference>
<keyword evidence="5" id="KW-0723">Serine/threonine-protein kinase</keyword>
<keyword evidence="18" id="KW-0325">Glycoprotein</keyword>
<dbReference type="PRINTS" id="PR00019">
    <property type="entry name" value="LEURICHRPT"/>
</dbReference>
<evidence type="ECO:0000313" key="25">
    <source>
        <dbReference type="EMBL" id="ONK77938.1"/>
    </source>
</evidence>
<dbReference type="AlphaFoldDB" id="A0A5P1FHY1"/>
<dbReference type="FunFam" id="3.80.10.10:FF:000400">
    <property type="entry name" value="Nuclear pore complex protein NUP107"/>
    <property type="match status" value="1"/>
</dbReference>
<evidence type="ECO:0000256" key="13">
    <source>
        <dbReference type="ARBA" id="ARBA00022777"/>
    </source>
</evidence>
<evidence type="ECO:0000256" key="3">
    <source>
        <dbReference type="ARBA" id="ARBA00008684"/>
    </source>
</evidence>
<evidence type="ECO:0000256" key="1">
    <source>
        <dbReference type="ARBA" id="ARBA00004162"/>
    </source>
</evidence>
<keyword evidence="9 22" id="KW-0812">Transmembrane</keyword>
<dbReference type="PROSITE" id="PS50011">
    <property type="entry name" value="PROTEIN_KINASE_DOM"/>
    <property type="match status" value="1"/>
</dbReference>
<dbReference type="Pfam" id="PF13855">
    <property type="entry name" value="LRR_8"/>
    <property type="match status" value="1"/>
</dbReference>
<keyword evidence="7" id="KW-0433">Leucine-rich repeat</keyword>
<evidence type="ECO:0000256" key="6">
    <source>
        <dbReference type="ARBA" id="ARBA00022553"/>
    </source>
</evidence>
<protein>
    <recommendedName>
        <fullName evidence="4">non-specific serine/threonine protein kinase</fullName>
        <ecNumber evidence="4">2.7.11.1</ecNumber>
    </recommendedName>
</protein>
<dbReference type="GO" id="GO:0009653">
    <property type="term" value="P:anatomical structure morphogenesis"/>
    <property type="evidence" value="ECO:0007669"/>
    <property type="project" value="UniProtKB-ARBA"/>
</dbReference>
<evidence type="ECO:0000256" key="9">
    <source>
        <dbReference type="ARBA" id="ARBA00022692"/>
    </source>
</evidence>
<keyword evidence="14 21" id="KW-0067">ATP-binding</keyword>
<dbReference type="Pfam" id="PF00069">
    <property type="entry name" value="Pkinase"/>
    <property type="match status" value="1"/>
</dbReference>
<dbReference type="PROSITE" id="PS51450">
    <property type="entry name" value="LRR"/>
    <property type="match status" value="2"/>
</dbReference>
<name>A0A5P1FHY1_ASPOF</name>
<evidence type="ECO:0000256" key="4">
    <source>
        <dbReference type="ARBA" id="ARBA00012513"/>
    </source>
</evidence>
<dbReference type="EC" id="2.7.11.1" evidence="4"/>
<dbReference type="EMBL" id="CM007382">
    <property type="protein sequence ID" value="ONK77938.1"/>
    <property type="molecule type" value="Genomic_DNA"/>
</dbReference>
<dbReference type="SUPFAM" id="SSF56112">
    <property type="entry name" value="Protein kinase-like (PK-like)"/>
    <property type="match status" value="1"/>
</dbReference>
<dbReference type="OMA" id="QIGHCHL"/>
<dbReference type="Pfam" id="PF08263">
    <property type="entry name" value="LRRNT_2"/>
    <property type="match status" value="1"/>
</dbReference>
<feature type="chain" id="PRO_5024425486" description="non-specific serine/threonine protein kinase" evidence="23">
    <location>
        <begin position="26"/>
        <end position="804"/>
    </location>
</feature>
<keyword evidence="15 22" id="KW-1133">Transmembrane helix</keyword>
<dbReference type="InterPro" id="IPR017441">
    <property type="entry name" value="Protein_kinase_ATP_BS"/>
</dbReference>
<evidence type="ECO:0000256" key="11">
    <source>
        <dbReference type="ARBA" id="ARBA00022737"/>
    </source>
</evidence>
<dbReference type="SMART" id="SM00220">
    <property type="entry name" value="S_TKc"/>
    <property type="match status" value="1"/>
</dbReference>
<evidence type="ECO:0000256" key="15">
    <source>
        <dbReference type="ARBA" id="ARBA00022989"/>
    </source>
</evidence>
<comment type="similarity">
    <text evidence="3">Belongs to the protein kinase superfamily. Ser/Thr protein kinase family.</text>
</comment>
<keyword evidence="10 23" id="KW-0732">Signal</keyword>
<evidence type="ECO:0000256" key="22">
    <source>
        <dbReference type="SAM" id="Phobius"/>
    </source>
</evidence>
<keyword evidence="16 22" id="KW-0472">Membrane</keyword>
<dbReference type="OrthoDB" id="1913693at2759"/>
<dbReference type="PROSITE" id="PS00107">
    <property type="entry name" value="PROTEIN_KINASE_ATP"/>
    <property type="match status" value="1"/>
</dbReference>
<dbReference type="PROSITE" id="PS00108">
    <property type="entry name" value="PROTEIN_KINASE_ST"/>
    <property type="match status" value="1"/>
</dbReference>
<dbReference type="SUPFAM" id="SSF52058">
    <property type="entry name" value="L domain-like"/>
    <property type="match status" value="1"/>
</dbReference>
<accession>A0A5P1FHY1</accession>
<sequence>MMTTRIQWSMLLWLSIIFPSRLVSSSALSLEPAKALLKWKNSLQGSPHLESWKHPLNCTDATISCQWNGINCDESGSMVALNLAGFGLVGTITNLNYSSFPYLVSLNLSSNMLSGIIPPSISNLSRLVFLDLSNNLLTGKIPGEITALSRLESFKLSWNQLNGSIPAPIGTKIHNLKILSLARNQLSGSIPQELGYLNLQVLDLHHNNLTGGLPDSICSSNWSQLTSLILSINYFTGRIPTNISLLSSLQNLDLSKNQLSEYIPPSLGNLRNLSNLILSSNNLSGPIPPSFGNLSNLVELSIHTNHFSGSIPSTFWNLVQLRTVNMFQNSLSGQIPPQVGNLSMLIELDLSSNNFYGPIPPSILNILSHLSYLNFSHNSLSGIAPIKHLSQLSPFTFVDFSYNNLQFPIDYKYIFPADALIGNKGFLMAGTSTNTNHHHHKICKIVLVILILAFLLVVSLLTIMYVTFHQKFKRREVQINPQVANEITTSNMFSVWDFDGKAVFEDILEATENFDDIYCLGHGANGRVYEAKLQTGQVVAVKRFHQSEDGEMFNITTFQNELQALGQIRHCNIVKLYGFCYHSQYMFMVYEYMERGSLLNVLHNKKRAMELDWERRIKTVKGLADALCYLHHDCKPAIVHRDIKSSNVLFDSEFRVCVSDFGMAKMLNQNSCDLTEIAGTCGYIAPELAYTMKVTEKCDVYSFGVVALEVIMGRHPGDLISDLSSSAAQNLFIKDIIDPRLPTPRNQVNEQVFVVATLALSCLCFDPKSRPTMQYICKMLSEGRLFSVIPRDTVTLLQLMSLLN</sequence>
<dbReference type="Pfam" id="PF00560">
    <property type="entry name" value="LRR_1"/>
    <property type="match status" value="6"/>
</dbReference>
<dbReference type="GO" id="GO:0005886">
    <property type="term" value="C:plasma membrane"/>
    <property type="evidence" value="ECO:0007669"/>
    <property type="project" value="UniProtKB-SubCell"/>
</dbReference>
<dbReference type="InterPro" id="IPR011009">
    <property type="entry name" value="Kinase-like_dom_sf"/>
</dbReference>